<evidence type="ECO:0000313" key="2">
    <source>
        <dbReference type="Proteomes" id="UP000777002"/>
    </source>
</evidence>
<dbReference type="PANTHER" id="PTHR13812:SF19">
    <property type="entry name" value="KETIMINE REDUCTASE MU-CRYSTALLIN"/>
    <property type="match status" value="1"/>
</dbReference>
<dbReference type="PIRSF" id="PIRSF001439">
    <property type="entry name" value="CryM"/>
    <property type="match status" value="1"/>
</dbReference>
<dbReference type="SUPFAM" id="SSF51735">
    <property type="entry name" value="NAD(P)-binding Rossmann-fold domains"/>
    <property type="match status" value="1"/>
</dbReference>
<dbReference type="Pfam" id="PF02423">
    <property type="entry name" value="OCD_Mu_crystall"/>
    <property type="match status" value="1"/>
</dbReference>
<sequence length="320" mass="34682">MTVLTLNREDVLKVLPKVDVFSTVEAMFGALGRGEAVQPKQVQTLFPNDKGDFINYTGVWMSAGVYGLKTSPFIVQEKGYTVTAWTLLMSTETGNPLLLVDSSRLTLERTAATTAVAVKYLARKDAKHLAVIGTGAQALAHIRYVFGLRDWESVRVWSLNSHELTEDKREEFKAAAQGRLEFVSSKAEALQKADVILLCTSAAQAVISTTDIKGAPLITSISTNAPGAHEVDPAMLAKMDVYCDCTATTATVAGEMKLATEAGTWKPERVKGDLGALVNKACEMPAYDRPVYFRSIGQGLEDVAVALAVYKEIKNEGDQQ</sequence>
<dbReference type="RefSeq" id="WP_205050516.1">
    <property type="nucleotide sequence ID" value="NZ_JACJKX010000011.1"/>
</dbReference>
<evidence type="ECO:0000313" key="1">
    <source>
        <dbReference type="EMBL" id="MBM6928927.1"/>
    </source>
</evidence>
<protein>
    <submittedName>
        <fullName evidence="1">Ornithine cyclodeaminase family protein</fullName>
    </submittedName>
</protein>
<dbReference type="InterPro" id="IPR023401">
    <property type="entry name" value="ODC_N"/>
</dbReference>
<dbReference type="InterPro" id="IPR036291">
    <property type="entry name" value="NAD(P)-bd_dom_sf"/>
</dbReference>
<reference evidence="1 2" key="1">
    <citation type="journal article" date="2021" name="Sci. Rep.">
        <title>The distribution of antibiotic resistance genes in chicken gut microbiota commensals.</title>
        <authorList>
            <person name="Juricova H."/>
            <person name="Matiasovicova J."/>
            <person name="Kubasova T."/>
            <person name="Cejkova D."/>
            <person name="Rychlik I."/>
        </authorList>
    </citation>
    <scope>NUCLEOTIDE SEQUENCE [LARGE SCALE GENOMIC DNA]</scope>
    <source>
        <strain evidence="1 2">An562</strain>
    </source>
</reference>
<gene>
    <name evidence="1" type="ORF">H5985_06575</name>
</gene>
<dbReference type="EMBL" id="JACJKX010000011">
    <property type="protein sequence ID" value="MBM6928927.1"/>
    <property type="molecule type" value="Genomic_DNA"/>
</dbReference>
<dbReference type="Gene3D" id="3.30.1780.10">
    <property type="entry name" value="ornithine cyclodeaminase, domain 1"/>
    <property type="match status" value="1"/>
</dbReference>
<dbReference type="Gene3D" id="3.40.50.720">
    <property type="entry name" value="NAD(P)-binding Rossmann-like Domain"/>
    <property type="match status" value="1"/>
</dbReference>
<proteinExistence type="predicted"/>
<dbReference type="PANTHER" id="PTHR13812">
    <property type="entry name" value="KETIMINE REDUCTASE MU-CRYSTALLIN"/>
    <property type="match status" value="1"/>
</dbReference>
<accession>A0ABS2GW27</accession>
<dbReference type="Proteomes" id="UP000777002">
    <property type="component" value="Unassembled WGS sequence"/>
</dbReference>
<organism evidence="1 2">
    <name type="scientific">Parasutterella secunda</name>
    <dbReference type="NCBI Taxonomy" id="626947"/>
    <lineage>
        <taxon>Bacteria</taxon>
        <taxon>Pseudomonadati</taxon>
        <taxon>Pseudomonadota</taxon>
        <taxon>Betaproteobacteria</taxon>
        <taxon>Burkholderiales</taxon>
        <taxon>Sutterellaceae</taxon>
        <taxon>Parasutterella</taxon>
    </lineage>
</organism>
<keyword evidence="2" id="KW-1185">Reference proteome</keyword>
<comment type="caution">
    <text evidence="1">The sequence shown here is derived from an EMBL/GenBank/DDBJ whole genome shotgun (WGS) entry which is preliminary data.</text>
</comment>
<name>A0ABS2GW27_9BURK</name>
<dbReference type="InterPro" id="IPR003462">
    <property type="entry name" value="ODC_Mu_crystall"/>
</dbReference>